<dbReference type="SMART" id="SM00360">
    <property type="entry name" value="RRM"/>
    <property type="match status" value="3"/>
</dbReference>
<keyword evidence="8" id="KW-0539">Nucleus</keyword>
<organism evidence="11 12">
    <name type="scientific">Nothoprocta perdicaria</name>
    <name type="common">Chilean tinamou</name>
    <name type="synonym">Crypturus perdicarius</name>
    <dbReference type="NCBI Taxonomy" id="30464"/>
    <lineage>
        <taxon>Eukaryota</taxon>
        <taxon>Metazoa</taxon>
        <taxon>Chordata</taxon>
        <taxon>Craniata</taxon>
        <taxon>Vertebrata</taxon>
        <taxon>Euteleostomi</taxon>
        <taxon>Archelosauria</taxon>
        <taxon>Archosauria</taxon>
        <taxon>Dinosauria</taxon>
        <taxon>Saurischia</taxon>
        <taxon>Theropoda</taxon>
        <taxon>Coelurosauria</taxon>
        <taxon>Aves</taxon>
        <taxon>Palaeognathae</taxon>
        <taxon>Tinamiformes</taxon>
        <taxon>Tinamidae</taxon>
        <taxon>Nothoprocta</taxon>
    </lineage>
</organism>
<dbReference type="FunFam" id="3.30.70.330:FF:000013">
    <property type="entry name" value="CUGBP Elav-like family member 1 isoform 2"/>
    <property type="match status" value="1"/>
</dbReference>
<reference evidence="11" key="1">
    <citation type="submission" date="2025-08" db="UniProtKB">
        <authorList>
            <consortium name="Ensembl"/>
        </authorList>
    </citation>
    <scope>IDENTIFICATION</scope>
</reference>
<dbReference type="FunFam" id="3.30.70.330:FF:000015">
    <property type="entry name" value="CUGBP Elav-like family member 1 isoform 2"/>
    <property type="match status" value="1"/>
</dbReference>
<dbReference type="PANTHER" id="PTHR24012">
    <property type="entry name" value="RNA BINDING PROTEIN"/>
    <property type="match status" value="1"/>
</dbReference>
<dbReference type="PROSITE" id="PS50102">
    <property type="entry name" value="RRM"/>
    <property type="match status" value="3"/>
</dbReference>
<dbReference type="CDD" id="cd12634">
    <property type="entry name" value="RRM2_CELF1_2"/>
    <property type="match status" value="1"/>
</dbReference>
<evidence type="ECO:0000313" key="11">
    <source>
        <dbReference type="Ensembl" id="ENSNPEP00000012619.1"/>
    </source>
</evidence>
<accession>A0A8C6ZFT0</accession>
<reference evidence="11" key="2">
    <citation type="submission" date="2025-09" db="UniProtKB">
        <authorList>
            <consortium name="Ensembl"/>
        </authorList>
    </citation>
    <scope>IDENTIFICATION</scope>
</reference>
<dbReference type="FunFam" id="3.30.70.330:FF:000016">
    <property type="entry name" value="CUGBP Elav-like family member 1 isoform 2"/>
    <property type="match status" value="1"/>
</dbReference>
<keyword evidence="6" id="KW-0677">Repeat</keyword>
<dbReference type="Ensembl" id="ENSNPET00000012932.1">
    <property type="protein sequence ID" value="ENSNPEP00000012619.1"/>
    <property type="gene ID" value="ENSNPEG00000009425.1"/>
</dbReference>
<evidence type="ECO:0000256" key="4">
    <source>
        <dbReference type="ARBA" id="ARBA00022490"/>
    </source>
</evidence>
<protein>
    <submittedName>
        <fullName evidence="11">CUGBP Elav-like family member 1</fullName>
    </submittedName>
</protein>
<dbReference type="InterPro" id="IPR034199">
    <property type="entry name" value="CELF1/2_RRM3"/>
</dbReference>
<dbReference type="InterPro" id="IPR012677">
    <property type="entry name" value="Nucleotide-bd_a/b_plait_sf"/>
</dbReference>
<dbReference type="InterPro" id="IPR035979">
    <property type="entry name" value="RBD_domain_sf"/>
</dbReference>
<evidence type="ECO:0000256" key="8">
    <source>
        <dbReference type="ARBA" id="ARBA00023242"/>
    </source>
</evidence>
<evidence type="ECO:0000256" key="3">
    <source>
        <dbReference type="ARBA" id="ARBA00009621"/>
    </source>
</evidence>
<dbReference type="GO" id="GO:0005737">
    <property type="term" value="C:cytoplasm"/>
    <property type="evidence" value="ECO:0007669"/>
    <property type="project" value="UniProtKB-SubCell"/>
</dbReference>
<evidence type="ECO:0000256" key="6">
    <source>
        <dbReference type="ARBA" id="ARBA00022737"/>
    </source>
</evidence>
<feature type="domain" description="RRM" evidence="10">
    <location>
        <begin position="135"/>
        <end position="215"/>
    </location>
</feature>
<dbReference type="Gene3D" id="3.30.70.330">
    <property type="match status" value="3"/>
</dbReference>
<dbReference type="GO" id="GO:0005634">
    <property type="term" value="C:nucleus"/>
    <property type="evidence" value="ECO:0007669"/>
    <property type="project" value="UniProtKB-SubCell"/>
</dbReference>
<dbReference type="CDD" id="cd12638">
    <property type="entry name" value="RRM3_CELF1_2"/>
    <property type="match status" value="1"/>
</dbReference>
<dbReference type="InterPro" id="IPR034196">
    <property type="entry name" value="CELF1/2_RRM1"/>
</dbReference>
<evidence type="ECO:0000256" key="1">
    <source>
        <dbReference type="ARBA" id="ARBA00004123"/>
    </source>
</evidence>
<feature type="domain" description="RRM" evidence="10">
    <location>
        <begin position="419"/>
        <end position="497"/>
    </location>
</feature>
<dbReference type="GO" id="GO:0003723">
    <property type="term" value="F:RNA binding"/>
    <property type="evidence" value="ECO:0007669"/>
    <property type="project" value="UniProtKB-UniRule"/>
</dbReference>
<dbReference type="SUPFAM" id="SSF54928">
    <property type="entry name" value="RNA-binding domain, RBD"/>
    <property type="match status" value="2"/>
</dbReference>
<gene>
    <name evidence="11" type="primary">CELF1</name>
</gene>
<feature type="domain" description="RRM" evidence="10">
    <location>
        <begin position="43"/>
        <end position="126"/>
    </location>
</feature>
<keyword evidence="5" id="KW-0507">mRNA processing</keyword>
<dbReference type="Pfam" id="PF00076">
    <property type="entry name" value="RRM_1"/>
    <property type="match status" value="3"/>
</dbReference>
<comment type="similarity">
    <text evidence="3">Belongs to the CELF/BRUNOL family.</text>
</comment>
<keyword evidence="4" id="KW-0963">Cytoplasm</keyword>
<comment type="subcellular location">
    <subcellularLocation>
        <location evidence="2">Cytoplasm</location>
    </subcellularLocation>
    <subcellularLocation>
        <location evidence="1">Nucleus</location>
    </subcellularLocation>
</comment>
<dbReference type="CDD" id="cd12631">
    <property type="entry name" value="RRM1_CELF1_2_Bruno"/>
    <property type="match status" value="1"/>
</dbReference>
<evidence type="ECO:0000256" key="5">
    <source>
        <dbReference type="ARBA" id="ARBA00022664"/>
    </source>
</evidence>
<dbReference type="AlphaFoldDB" id="A0A8C6ZFT0"/>
<dbReference type="Proteomes" id="UP000694420">
    <property type="component" value="Unplaced"/>
</dbReference>
<sequence length="504" mass="54089">MAAFKLDFLPEMMVDHCSLNASPVSKKMNGTLDHPDQPDLDAIKMFVGQVPRSWCEKDLRELFEQYGAVYEINVLRDRSQNPPQSKGCCFVTFYTRKAALEAQNALHNMKILPGMHHPIQMKPADSEKNNAVEDRKLFIGMISKKCNENDIRVMFSSFGQIEECRILRGPDGLSRGCAFVTFTTRAMAQTAIKAMHQAQTMEGCSSPIVVKFADTQKDKEQKRIAQQLQQQMQQISAASVWGNLAGLNTLGPQYLAPSYRHSSRCIFPCVAGLNAMQLQNLAALAAAASAAQNPPSGTAALTSSSSPLSVLTSSAGSSPSSSSSSSVNPMASLGALQTLAGATAGLNVSSLAGMAALNGGLGSSGLSNGTGSTMEALTQAYSGIQQYAAAALPTLYNQSLLTQQSIGAAGSQKEGPEGANLFIYHLPQEFGDQDLLQMFMPFGNVVSAKVFIDKQTNLSKCFGFVSYDNPVSAQAAIQSMNGFQIGMKRLKVQLKRSKNDSKPY</sequence>
<evidence type="ECO:0000259" key="10">
    <source>
        <dbReference type="PROSITE" id="PS50102"/>
    </source>
</evidence>
<dbReference type="InterPro" id="IPR000504">
    <property type="entry name" value="RRM_dom"/>
</dbReference>
<name>A0A8C6ZFT0_NOTPE</name>
<evidence type="ECO:0000313" key="12">
    <source>
        <dbReference type="Proteomes" id="UP000694420"/>
    </source>
</evidence>
<keyword evidence="12" id="KW-1185">Reference proteome</keyword>
<evidence type="ECO:0000256" key="9">
    <source>
        <dbReference type="PROSITE-ProRule" id="PRU00176"/>
    </source>
</evidence>
<proteinExistence type="inferred from homology"/>
<dbReference type="GO" id="GO:0006397">
    <property type="term" value="P:mRNA processing"/>
    <property type="evidence" value="ECO:0007669"/>
    <property type="project" value="UniProtKB-KW"/>
</dbReference>
<dbReference type="InterPro" id="IPR034198">
    <property type="entry name" value="CELF1/2_RRM2"/>
</dbReference>
<evidence type="ECO:0000256" key="2">
    <source>
        <dbReference type="ARBA" id="ARBA00004496"/>
    </source>
</evidence>
<evidence type="ECO:0000256" key="7">
    <source>
        <dbReference type="ARBA" id="ARBA00022884"/>
    </source>
</evidence>
<keyword evidence="7 9" id="KW-0694">RNA-binding</keyword>